<accession>W7K0G1</accession>
<protein>
    <submittedName>
        <fullName evidence="2">Uncharacterized protein</fullName>
    </submittedName>
</protein>
<name>W7K0G1_PLAFO</name>
<keyword evidence="3" id="KW-1185">Reference proteome</keyword>
<sequence>MNTFISSHTNIPRTNNNNSKNAAINKKPIATISDIITLDYIGDQLQQIQLTKDEIIKDKLKKN</sequence>
<evidence type="ECO:0000313" key="2">
    <source>
        <dbReference type="EMBL" id="EWC90376.1"/>
    </source>
</evidence>
<feature type="compositionally biased region" description="Polar residues" evidence="1">
    <location>
        <begin position="1"/>
        <end position="14"/>
    </location>
</feature>
<dbReference type="EMBL" id="KE123748">
    <property type="protein sequence ID" value="EWC90376.1"/>
    <property type="molecule type" value="Genomic_DNA"/>
</dbReference>
<gene>
    <name evidence="2" type="ORF">PFNF54_00811</name>
</gene>
<evidence type="ECO:0000313" key="3">
    <source>
        <dbReference type="Proteomes" id="UP000030673"/>
    </source>
</evidence>
<proteinExistence type="predicted"/>
<reference evidence="2 3" key="1">
    <citation type="submission" date="2013-02" db="EMBL/GenBank/DDBJ databases">
        <title>The Genome Sequence of Plasmodium falciparum NF54.</title>
        <authorList>
            <consortium name="The Broad Institute Genome Sequencing Platform"/>
            <consortium name="The Broad Institute Genome Sequencing Center for Infectious Disease"/>
            <person name="Neafsey D."/>
            <person name="Cheeseman I."/>
            <person name="Volkman S."/>
            <person name="Adams J."/>
            <person name="Walker B."/>
            <person name="Young S.K."/>
            <person name="Zeng Q."/>
            <person name="Gargeya S."/>
            <person name="Fitzgerald M."/>
            <person name="Haas B."/>
            <person name="Abouelleil A."/>
            <person name="Alvarado L."/>
            <person name="Arachchi H.M."/>
            <person name="Berlin A.M."/>
            <person name="Chapman S.B."/>
            <person name="Dewar J."/>
            <person name="Goldberg J."/>
            <person name="Griggs A."/>
            <person name="Gujja S."/>
            <person name="Hansen M."/>
            <person name="Howarth C."/>
            <person name="Imamovic A."/>
            <person name="Larimer J."/>
            <person name="McCowan C."/>
            <person name="Murphy C."/>
            <person name="Neiman D."/>
            <person name="Pearson M."/>
            <person name="Priest M."/>
            <person name="Roberts A."/>
            <person name="Saif S."/>
            <person name="Shea T."/>
            <person name="Sisk P."/>
            <person name="Sykes S."/>
            <person name="Wortman J."/>
            <person name="Nusbaum C."/>
            <person name="Birren B."/>
        </authorList>
    </citation>
    <scope>NUCLEOTIDE SEQUENCE [LARGE SCALE GENOMIC DNA]</scope>
    <source>
        <strain evidence="2 3">NF54</strain>
    </source>
</reference>
<dbReference type="AlphaFoldDB" id="W7K0G1"/>
<feature type="compositionally biased region" description="Low complexity" evidence="1">
    <location>
        <begin position="15"/>
        <end position="24"/>
    </location>
</feature>
<evidence type="ECO:0000256" key="1">
    <source>
        <dbReference type="SAM" id="MobiDB-lite"/>
    </source>
</evidence>
<organism evidence="2 3">
    <name type="scientific">Plasmodium falciparum (isolate NF54)</name>
    <dbReference type="NCBI Taxonomy" id="5843"/>
    <lineage>
        <taxon>Eukaryota</taxon>
        <taxon>Sar</taxon>
        <taxon>Alveolata</taxon>
        <taxon>Apicomplexa</taxon>
        <taxon>Aconoidasida</taxon>
        <taxon>Haemosporida</taxon>
        <taxon>Plasmodiidae</taxon>
        <taxon>Plasmodium</taxon>
        <taxon>Plasmodium (Laverania)</taxon>
    </lineage>
</organism>
<dbReference type="Proteomes" id="UP000030673">
    <property type="component" value="Unassembled WGS sequence"/>
</dbReference>
<feature type="region of interest" description="Disordered" evidence="1">
    <location>
        <begin position="1"/>
        <end position="24"/>
    </location>
</feature>